<keyword evidence="1" id="KW-1133">Transmembrane helix</keyword>
<keyword evidence="1" id="KW-0472">Membrane</keyword>
<dbReference type="RefSeq" id="WP_176965645.1">
    <property type="nucleotide sequence ID" value="NZ_CP058215.1"/>
</dbReference>
<proteinExistence type="predicted"/>
<dbReference type="KEGG" id="mzi:HWN40_10280"/>
<reference evidence="2 3" key="1">
    <citation type="submission" date="2020-06" db="EMBL/GenBank/DDBJ databases">
        <title>Methanolobus halotolerans sp. nov., isolated from a saline lake Tus in Siberia.</title>
        <authorList>
            <person name="Shen Y."/>
            <person name="Chen S.-C."/>
            <person name="Lai M.-C."/>
            <person name="Huang H.-H."/>
            <person name="Chiu H.-H."/>
            <person name="Tang S.-L."/>
            <person name="Rogozin D.Y."/>
            <person name="Degermendzhy A.G."/>
        </authorList>
    </citation>
    <scope>NUCLEOTIDE SEQUENCE [LARGE SCALE GENOMIC DNA]</scope>
    <source>
        <strain evidence="2 3">DSM 21339</strain>
    </source>
</reference>
<keyword evidence="1" id="KW-0812">Transmembrane</keyword>
<dbReference type="Pfam" id="PF04832">
    <property type="entry name" value="SOUL"/>
    <property type="match status" value="1"/>
</dbReference>
<sequence length="194" mass="21849">MEKEGVIFAILSVAIVLVVIWFIMGVMMSMSAEKIKYSLLDELDEGVEIRQYENLILISTTADDTNSAFSTLARYISGNNRANTKIEMTAPVISHRETGGVNMSFILPHEYDLSNAPEPGENNVKITELTTRKLATIAFSGYVSDSSYEKHRMQLEKVLKSNGIVTKGEYFLMRYNPPWIPPTMMRNDIAVEVE</sequence>
<gene>
    <name evidence="2" type="ORF">HWN40_10280</name>
</gene>
<name>A0A7D5ICC0_9EURY</name>
<protein>
    <submittedName>
        <fullName evidence="2">Heme-binding protein</fullName>
    </submittedName>
</protein>
<dbReference type="SUPFAM" id="SSF55136">
    <property type="entry name" value="Probable bacterial effector-binding domain"/>
    <property type="match status" value="1"/>
</dbReference>
<dbReference type="Gene3D" id="3.20.80.10">
    <property type="entry name" value="Regulatory factor, effector binding domain"/>
    <property type="match status" value="1"/>
</dbReference>
<dbReference type="AlphaFoldDB" id="A0A7D5ICC0"/>
<evidence type="ECO:0000256" key="1">
    <source>
        <dbReference type="SAM" id="Phobius"/>
    </source>
</evidence>
<dbReference type="PANTHER" id="PTHR11220">
    <property type="entry name" value="HEME-BINDING PROTEIN-RELATED"/>
    <property type="match status" value="1"/>
</dbReference>
<feature type="transmembrane region" description="Helical" evidence="1">
    <location>
        <begin position="6"/>
        <end position="28"/>
    </location>
</feature>
<evidence type="ECO:0000313" key="2">
    <source>
        <dbReference type="EMBL" id="QLC50589.1"/>
    </source>
</evidence>
<evidence type="ECO:0000313" key="3">
    <source>
        <dbReference type="Proteomes" id="UP000509594"/>
    </source>
</evidence>
<dbReference type="Proteomes" id="UP000509594">
    <property type="component" value="Chromosome"/>
</dbReference>
<dbReference type="OrthoDB" id="141612at2157"/>
<keyword evidence="3" id="KW-1185">Reference proteome</keyword>
<organism evidence="2 3">
    <name type="scientific">Methanolobus zinderi</name>
    <dbReference type="NCBI Taxonomy" id="536044"/>
    <lineage>
        <taxon>Archaea</taxon>
        <taxon>Methanobacteriati</taxon>
        <taxon>Methanobacteriota</taxon>
        <taxon>Stenosarchaea group</taxon>
        <taxon>Methanomicrobia</taxon>
        <taxon>Methanosarcinales</taxon>
        <taxon>Methanosarcinaceae</taxon>
        <taxon>Methanolobus</taxon>
    </lineage>
</organism>
<accession>A0A7D5ICC0</accession>
<dbReference type="EMBL" id="CP058215">
    <property type="protein sequence ID" value="QLC50589.1"/>
    <property type="molecule type" value="Genomic_DNA"/>
</dbReference>
<dbReference type="InterPro" id="IPR006917">
    <property type="entry name" value="SOUL_heme-bd"/>
</dbReference>
<dbReference type="PANTHER" id="PTHR11220:SF58">
    <property type="entry name" value="SOUL HEME-BINDING FAMILY PROTEIN"/>
    <property type="match status" value="1"/>
</dbReference>
<dbReference type="InterPro" id="IPR011256">
    <property type="entry name" value="Reg_factor_effector_dom_sf"/>
</dbReference>
<dbReference type="GeneID" id="55822065"/>